<organism evidence="2 3">
    <name type="scientific">Dacryopinax primogenitus (strain DJM 731)</name>
    <name type="common">Brown rot fungus</name>
    <dbReference type="NCBI Taxonomy" id="1858805"/>
    <lineage>
        <taxon>Eukaryota</taxon>
        <taxon>Fungi</taxon>
        <taxon>Dikarya</taxon>
        <taxon>Basidiomycota</taxon>
        <taxon>Agaricomycotina</taxon>
        <taxon>Dacrymycetes</taxon>
        <taxon>Dacrymycetales</taxon>
        <taxon>Dacrymycetaceae</taxon>
        <taxon>Dacryopinax</taxon>
    </lineage>
</organism>
<keyword evidence="1" id="KW-0812">Transmembrane</keyword>
<proteinExistence type="predicted"/>
<name>M5GF16_DACPD</name>
<protein>
    <submittedName>
        <fullName evidence="2">Uncharacterized protein</fullName>
    </submittedName>
</protein>
<keyword evidence="3" id="KW-1185">Reference proteome</keyword>
<evidence type="ECO:0000313" key="3">
    <source>
        <dbReference type="Proteomes" id="UP000030653"/>
    </source>
</evidence>
<evidence type="ECO:0000313" key="2">
    <source>
        <dbReference type="EMBL" id="EJU03748.1"/>
    </source>
</evidence>
<accession>M5GF16</accession>
<dbReference type="AlphaFoldDB" id="M5GF16"/>
<feature type="transmembrane region" description="Helical" evidence="1">
    <location>
        <begin position="12"/>
        <end position="32"/>
    </location>
</feature>
<reference evidence="2 3" key="1">
    <citation type="journal article" date="2012" name="Science">
        <title>The Paleozoic origin of enzymatic lignin decomposition reconstructed from 31 fungal genomes.</title>
        <authorList>
            <person name="Floudas D."/>
            <person name="Binder M."/>
            <person name="Riley R."/>
            <person name="Barry K."/>
            <person name="Blanchette R.A."/>
            <person name="Henrissat B."/>
            <person name="Martinez A.T."/>
            <person name="Otillar R."/>
            <person name="Spatafora J.W."/>
            <person name="Yadav J.S."/>
            <person name="Aerts A."/>
            <person name="Benoit I."/>
            <person name="Boyd A."/>
            <person name="Carlson A."/>
            <person name="Copeland A."/>
            <person name="Coutinho P.M."/>
            <person name="de Vries R.P."/>
            <person name="Ferreira P."/>
            <person name="Findley K."/>
            <person name="Foster B."/>
            <person name="Gaskell J."/>
            <person name="Glotzer D."/>
            <person name="Gorecki P."/>
            <person name="Heitman J."/>
            <person name="Hesse C."/>
            <person name="Hori C."/>
            <person name="Igarashi K."/>
            <person name="Jurgens J.A."/>
            <person name="Kallen N."/>
            <person name="Kersten P."/>
            <person name="Kohler A."/>
            <person name="Kuees U."/>
            <person name="Kumar T.K.A."/>
            <person name="Kuo A."/>
            <person name="LaButti K."/>
            <person name="Larrondo L.F."/>
            <person name="Lindquist E."/>
            <person name="Ling A."/>
            <person name="Lombard V."/>
            <person name="Lucas S."/>
            <person name="Lundell T."/>
            <person name="Martin R."/>
            <person name="McLaughlin D.J."/>
            <person name="Morgenstern I."/>
            <person name="Morin E."/>
            <person name="Murat C."/>
            <person name="Nagy L.G."/>
            <person name="Nolan M."/>
            <person name="Ohm R.A."/>
            <person name="Patyshakuliyeva A."/>
            <person name="Rokas A."/>
            <person name="Ruiz-Duenas F.J."/>
            <person name="Sabat G."/>
            <person name="Salamov A."/>
            <person name="Samejima M."/>
            <person name="Schmutz J."/>
            <person name="Slot J.C."/>
            <person name="St John F."/>
            <person name="Stenlid J."/>
            <person name="Sun H."/>
            <person name="Sun S."/>
            <person name="Syed K."/>
            <person name="Tsang A."/>
            <person name="Wiebenga A."/>
            <person name="Young D."/>
            <person name="Pisabarro A."/>
            <person name="Eastwood D.C."/>
            <person name="Martin F."/>
            <person name="Cullen D."/>
            <person name="Grigoriev I.V."/>
            <person name="Hibbett D.S."/>
        </authorList>
    </citation>
    <scope>NUCLEOTIDE SEQUENCE [LARGE SCALE GENOMIC DNA]</scope>
    <source>
        <strain evidence="2 3">DJM-731 SS1</strain>
    </source>
</reference>
<keyword evidence="1" id="KW-1133">Transmembrane helix</keyword>
<keyword evidence="1" id="KW-0472">Membrane</keyword>
<dbReference type="EMBL" id="JH795859">
    <property type="protein sequence ID" value="EJU03748.1"/>
    <property type="molecule type" value="Genomic_DNA"/>
</dbReference>
<dbReference type="GeneID" id="63683224"/>
<evidence type="ECO:0000256" key="1">
    <source>
        <dbReference type="SAM" id="Phobius"/>
    </source>
</evidence>
<dbReference type="Proteomes" id="UP000030653">
    <property type="component" value="Unassembled WGS sequence"/>
</dbReference>
<gene>
    <name evidence="2" type="ORF">DACRYDRAFT_105905</name>
</gene>
<dbReference type="RefSeq" id="XP_040630642.1">
    <property type="nucleotide sequence ID" value="XM_040768162.1"/>
</dbReference>
<sequence>MPAGKPKFLLLSMHTCSGDMSMVVVWILHLVLSKSMGKEVKKEVHISNCSHGKGFKAIPFIANMMATVSLHMFLNADTLPQAQINLNWPSPWA</sequence>
<dbReference type="HOGENOM" id="CLU_2399630_0_0_1"/>